<comment type="caution">
    <text evidence="1">The sequence shown here is derived from an EMBL/GenBank/DDBJ whole genome shotgun (WGS) entry which is preliminary data.</text>
</comment>
<dbReference type="EMBL" id="JBBWWQ010000004">
    <property type="protein sequence ID" value="KAK8949370.1"/>
    <property type="molecule type" value="Genomic_DNA"/>
</dbReference>
<dbReference type="Proteomes" id="UP001418222">
    <property type="component" value="Unassembled WGS sequence"/>
</dbReference>
<organism evidence="1 2">
    <name type="scientific">Platanthera zijinensis</name>
    <dbReference type="NCBI Taxonomy" id="2320716"/>
    <lineage>
        <taxon>Eukaryota</taxon>
        <taxon>Viridiplantae</taxon>
        <taxon>Streptophyta</taxon>
        <taxon>Embryophyta</taxon>
        <taxon>Tracheophyta</taxon>
        <taxon>Spermatophyta</taxon>
        <taxon>Magnoliopsida</taxon>
        <taxon>Liliopsida</taxon>
        <taxon>Asparagales</taxon>
        <taxon>Orchidaceae</taxon>
        <taxon>Orchidoideae</taxon>
        <taxon>Orchideae</taxon>
        <taxon>Orchidinae</taxon>
        <taxon>Platanthera</taxon>
    </lineage>
</organism>
<evidence type="ECO:0000313" key="2">
    <source>
        <dbReference type="Proteomes" id="UP001418222"/>
    </source>
</evidence>
<reference evidence="1 2" key="1">
    <citation type="journal article" date="2022" name="Nat. Plants">
        <title>Genomes of leafy and leafless Platanthera orchids illuminate the evolution of mycoheterotrophy.</title>
        <authorList>
            <person name="Li M.H."/>
            <person name="Liu K.W."/>
            <person name="Li Z."/>
            <person name="Lu H.C."/>
            <person name="Ye Q.L."/>
            <person name="Zhang D."/>
            <person name="Wang J.Y."/>
            <person name="Li Y.F."/>
            <person name="Zhong Z.M."/>
            <person name="Liu X."/>
            <person name="Yu X."/>
            <person name="Liu D.K."/>
            <person name="Tu X.D."/>
            <person name="Liu B."/>
            <person name="Hao Y."/>
            <person name="Liao X.Y."/>
            <person name="Jiang Y.T."/>
            <person name="Sun W.H."/>
            <person name="Chen J."/>
            <person name="Chen Y.Q."/>
            <person name="Ai Y."/>
            <person name="Zhai J.W."/>
            <person name="Wu S.S."/>
            <person name="Zhou Z."/>
            <person name="Hsiao Y.Y."/>
            <person name="Wu W.L."/>
            <person name="Chen Y.Y."/>
            <person name="Lin Y.F."/>
            <person name="Hsu J.L."/>
            <person name="Li C.Y."/>
            <person name="Wang Z.W."/>
            <person name="Zhao X."/>
            <person name="Zhong W.Y."/>
            <person name="Ma X.K."/>
            <person name="Ma L."/>
            <person name="Huang J."/>
            <person name="Chen G.Z."/>
            <person name="Huang M.Z."/>
            <person name="Huang L."/>
            <person name="Peng D.H."/>
            <person name="Luo Y.B."/>
            <person name="Zou S.Q."/>
            <person name="Chen S.P."/>
            <person name="Lan S."/>
            <person name="Tsai W.C."/>
            <person name="Van de Peer Y."/>
            <person name="Liu Z.J."/>
        </authorList>
    </citation>
    <scope>NUCLEOTIDE SEQUENCE [LARGE SCALE GENOMIC DNA]</scope>
    <source>
        <strain evidence="1">Lor287</strain>
    </source>
</reference>
<dbReference type="AlphaFoldDB" id="A0AAP0GBE2"/>
<proteinExistence type="predicted"/>
<protein>
    <submittedName>
        <fullName evidence="1">Uncharacterized protein</fullName>
    </submittedName>
</protein>
<sequence length="104" mass="11590">MALAVVAVIFGLRALAYIISSCLIRRRREPESREAADREFEMRLASAALALHRHQRQWRIPAAEEADLHAPTAGEWQSKLVIAAGCDRASYIAHPRPFLTDTPG</sequence>
<name>A0AAP0GBE2_9ASPA</name>
<keyword evidence="2" id="KW-1185">Reference proteome</keyword>
<gene>
    <name evidence="1" type="ORF">KSP39_PZI005625</name>
</gene>
<evidence type="ECO:0000313" key="1">
    <source>
        <dbReference type="EMBL" id="KAK8949370.1"/>
    </source>
</evidence>
<accession>A0AAP0GBE2</accession>